<feature type="binding site" evidence="5">
    <location>
        <position position="110"/>
    </location>
    <ligand>
        <name>ATP</name>
        <dbReference type="ChEBI" id="CHEBI:30616"/>
    </ligand>
</feature>
<keyword evidence="2 5" id="KW-0547">Nucleotide-binding</keyword>
<dbReference type="Proteomes" id="UP000249633">
    <property type="component" value="Unassembled WGS sequence"/>
</dbReference>
<evidence type="ECO:0000256" key="4">
    <source>
        <dbReference type="ARBA" id="ARBA00022840"/>
    </source>
</evidence>
<organism evidence="7 8">
    <name type="scientific">Roseateles depolymerans</name>
    <dbReference type="NCBI Taxonomy" id="76731"/>
    <lineage>
        <taxon>Bacteria</taxon>
        <taxon>Pseudomonadati</taxon>
        <taxon>Pseudomonadota</taxon>
        <taxon>Betaproteobacteria</taxon>
        <taxon>Burkholderiales</taxon>
        <taxon>Sphaerotilaceae</taxon>
        <taxon>Roseateles</taxon>
    </lineage>
</organism>
<protein>
    <recommendedName>
        <fullName evidence="6">Protein kinase domain-containing protein</fullName>
    </recommendedName>
</protein>
<evidence type="ECO:0000259" key="6">
    <source>
        <dbReference type="PROSITE" id="PS50011"/>
    </source>
</evidence>
<keyword evidence="1" id="KW-0808">Transferase</keyword>
<dbReference type="InterPro" id="IPR000719">
    <property type="entry name" value="Prot_kinase_dom"/>
</dbReference>
<dbReference type="SMART" id="SM00220">
    <property type="entry name" value="S_TKc"/>
    <property type="match status" value="1"/>
</dbReference>
<evidence type="ECO:0000313" key="7">
    <source>
        <dbReference type="EMBL" id="PZP35082.1"/>
    </source>
</evidence>
<evidence type="ECO:0000256" key="1">
    <source>
        <dbReference type="ARBA" id="ARBA00022679"/>
    </source>
</evidence>
<name>A0A2W5FVK4_9BURK</name>
<dbReference type="GO" id="GO:0004674">
    <property type="term" value="F:protein serine/threonine kinase activity"/>
    <property type="evidence" value="ECO:0007669"/>
    <property type="project" value="TreeGrafter"/>
</dbReference>
<evidence type="ECO:0000256" key="5">
    <source>
        <dbReference type="PROSITE-ProRule" id="PRU10141"/>
    </source>
</evidence>
<accession>A0A2W5FVK4</accession>
<evidence type="ECO:0000256" key="3">
    <source>
        <dbReference type="ARBA" id="ARBA00022777"/>
    </source>
</evidence>
<dbReference type="PROSITE" id="PS00107">
    <property type="entry name" value="PROTEIN_KINASE_ATP"/>
    <property type="match status" value="1"/>
</dbReference>
<dbReference type="PANTHER" id="PTHR43289">
    <property type="entry name" value="MITOGEN-ACTIVATED PROTEIN KINASE KINASE KINASE 20-RELATED"/>
    <property type="match status" value="1"/>
</dbReference>
<dbReference type="InterPro" id="IPR011009">
    <property type="entry name" value="Kinase-like_dom_sf"/>
</dbReference>
<keyword evidence="3" id="KW-0418">Kinase</keyword>
<dbReference type="PROSITE" id="PS50011">
    <property type="entry name" value="PROTEIN_KINASE_DOM"/>
    <property type="match status" value="1"/>
</dbReference>
<dbReference type="InterPro" id="IPR017441">
    <property type="entry name" value="Protein_kinase_ATP_BS"/>
</dbReference>
<dbReference type="GO" id="GO:0005524">
    <property type="term" value="F:ATP binding"/>
    <property type="evidence" value="ECO:0007669"/>
    <property type="project" value="UniProtKB-UniRule"/>
</dbReference>
<proteinExistence type="predicted"/>
<dbReference type="Pfam" id="PF00069">
    <property type="entry name" value="Pkinase"/>
    <property type="match status" value="1"/>
</dbReference>
<gene>
    <name evidence="7" type="ORF">DI603_04150</name>
</gene>
<dbReference type="Gene3D" id="1.10.510.10">
    <property type="entry name" value="Transferase(Phosphotransferase) domain 1"/>
    <property type="match status" value="1"/>
</dbReference>
<dbReference type="SUPFAM" id="SSF56112">
    <property type="entry name" value="Protein kinase-like (PK-like)"/>
    <property type="match status" value="1"/>
</dbReference>
<dbReference type="PANTHER" id="PTHR43289:SF34">
    <property type="entry name" value="SERINE_THREONINE-PROTEIN KINASE YBDM-RELATED"/>
    <property type="match status" value="1"/>
</dbReference>
<sequence length="874" mass="94447">MTANEAIKQHLERLEALSDAERQRYLQNLDGQDPTLAAALRPLAAELDAPSCPPGVSQALNDLLQTGRAPRPGQALGPWTLDRELGRGGMGVVYLAHRSDGQYERQVAIKLFDPAMLAGTGRPDLMAEVRVLARLNHPHIAQLFEAGLGPAGEPYLVMEWVPEALTLTQYARQQGLPPRERVRLMLQLCAAVQHAHHHLVIHRDLKPGNVLVSADGQVHLLDFGIARLLDADPELTQNLPRYTPAYASPEQLALQPLTTASDVFSLGVLLFELLCDQHPFRRDGEPAGAYVARMLGEQPQPAWPRQPPLDGDLRAIVAQALRTDPADRTASVDALAADLQAWLEQRPVQARGPSWRYRSGRFLQRHRWLVGASSLGLAGTLGFAVHALQSAREAEAQRTLAEARLSEVRGFARQVIHDYDALLQPLPGTLPARQRIVGDALAYLDRQRRSPQLPAEFGLELADSYLAIGSVQGAGLAGPGLGDFEQAARSFAVAREFYEPACRSATLPPELLGRACFGLAEALERRAQVDAISGRADAAIQALNQSLLQLQSLDKAGPDATRHRQLLVRQADVLNTLASLESRASGALWAQAVSHAGDGVRALRELQQADPQPQVREQLAFMLDLQAFLLSGRGDAEAGLQAIGEALLIARELHAAMPNRNTRILLSTTTQTEGELLHLQGRHAQGAASLRQASDLAEALYREEPENVQALHGLLMSSWRQARGERRAGQAALALATAQGALRLAQRQAALPPFAQANLHHLQREAALALLASGRAADATPLARRALDGFLQLQGERADRQLTVLATTRLALAQALQAGGQPAAAQAQRQAAAADLQRWLALTPADGEARALLAQALGQPPGDGPPLWRQAQLL</sequence>
<reference evidence="7 8" key="1">
    <citation type="submission" date="2017-08" db="EMBL/GenBank/DDBJ databases">
        <title>Infants hospitalized years apart are colonized by the same room-sourced microbial strains.</title>
        <authorList>
            <person name="Brooks B."/>
            <person name="Olm M.R."/>
            <person name="Firek B.A."/>
            <person name="Baker R."/>
            <person name="Thomas B.C."/>
            <person name="Morowitz M.J."/>
            <person name="Banfield J.F."/>
        </authorList>
    </citation>
    <scope>NUCLEOTIDE SEQUENCE [LARGE SCALE GENOMIC DNA]</scope>
    <source>
        <strain evidence="7">S2_012_000_R2_81</strain>
    </source>
</reference>
<keyword evidence="4 5" id="KW-0067">ATP-binding</keyword>
<feature type="domain" description="Protein kinase" evidence="6">
    <location>
        <begin position="79"/>
        <end position="343"/>
    </location>
</feature>
<dbReference type="AlphaFoldDB" id="A0A2W5FVK4"/>
<evidence type="ECO:0000256" key="2">
    <source>
        <dbReference type="ARBA" id="ARBA00022741"/>
    </source>
</evidence>
<evidence type="ECO:0000313" key="8">
    <source>
        <dbReference type="Proteomes" id="UP000249633"/>
    </source>
</evidence>
<dbReference type="InterPro" id="IPR008271">
    <property type="entry name" value="Ser/Thr_kinase_AS"/>
</dbReference>
<dbReference type="CDD" id="cd14014">
    <property type="entry name" value="STKc_PknB_like"/>
    <property type="match status" value="1"/>
</dbReference>
<dbReference type="PROSITE" id="PS00108">
    <property type="entry name" value="PROTEIN_KINASE_ST"/>
    <property type="match status" value="1"/>
</dbReference>
<dbReference type="EMBL" id="QFOD01000003">
    <property type="protein sequence ID" value="PZP35082.1"/>
    <property type="molecule type" value="Genomic_DNA"/>
</dbReference>
<comment type="caution">
    <text evidence="7">The sequence shown here is derived from an EMBL/GenBank/DDBJ whole genome shotgun (WGS) entry which is preliminary data.</text>
</comment>
<dbReference type="Gene3D" id="3.30.200.20">
    <property type="entry name" value="Phosphorylase Kinase, domain 1"/>
    <property type="match status" value="1"/>
</dbReference>